<organism evidence="1 2">
    <name type="scientific">BD1-7 clade bacterium</name>
    <dbReference type="NCBI Taxonomy" id="2029982"/>
    <lineage>
        <taxon>Bacteria</taxon>
        <taxon>Pseudomonadati</taxon>
        <taxon>Pseudomonadota</taxon>
        <taxon>Gammaproteobacteria</taxon>
        <taxon>Cellvibrionales</taxon>
        <taxon>Spongiibacteraceae</taxon>
        <taxon>BD1-7 clade</taxon>
    </lineage>
</organism>
<sequence length="173" mass="19420">MHDRVQSIRNVAIDRQFHEATQPEIKYGFRKVHTLYGLTIGGVNEAVAVHETTKCSLWASGDPMEMFFYMIPLSGLGVTCIQSGLFSTSIPQRCHICSPLDDYEGLYVCAYFGTTPSANKTVVSAIRKIRCDVFTQKPCYTCAFSFDTKRILAGFGFRPVKGSFKNMWVQDCC</sequence>
<name>A0A5S9N812_9GAMM</name>
<evidence type="ECO:0000313" key="2">
    <source>
        <dbReference type="Proteomes" id="UP000441399"/>
    </source>
</evidence>
<protein>
    <recommendedName>
        <fullName evidence="3">N-acetyltransferase domain-containing protein</fullName>
    </recommendedName>
</protein>
<gene>
    <name evidence="1" type="ORF">OPDIPICF_00799</name>
</gene>
<evidence type="ECO:0008006" key="3">
    <source>
        <dbReference type="Google" id="ProtNLM"/>
    </source>
</evidence>
<dbReference type="EMBL" id="CACSIO010000001">
    <property type="protein sequence ID" value="CAA0085286.1"/>
    <property type="molecule type" value="Genomic_DNA"/>
</dbReference>
<accession>A0A5S9N812</accession>
<keyword evidence="2" id="KW-1185">Reference proteome</keyword>
<reference evidence="1 2" key="1">
    <citation type="submission" date="2019-11" db="EMBL/GenBank/DDBJ databases">
        <authorList>
            <person name="Holert J."/>
        </authorList>
    </citation>
    <scope>NUCLEOTIDE SEQUENCE [LARGE SCALE GENOMIC DNA]</scope>
    <source>
        <strain evidence="1">SB11_3</strain>
    </source>
</reference>
<evidence type="ECO:0000313" key="1">
    <source>
        <dbReference type="EMBL" id="CAA0085286.1"/>
    </source>
</evidence>
<dbReference type="AlphaFoldDB" id="A0A5S9N812"/>
<dbReference type="Proteomes" id="UP000441399">
    <property type="component" value="Unassembled WGS sequence"/>
</dbReference>
<proteinExistence type="predicted"/>